<keyword evidence="2" id="KW-1185">Reference proteome</keyword>
<dbReference type="EMBL" id="UZAI01000385">
    <property type="protein sequence ID" value="VDO52552.1"/>
    <property type="molecule type" value="Genomic_DNA"/>
</dbReference>
<gene>
    <name evidence="1" type="ORF">SMRZ_LOCUS1679</name>
</gene>
<organism evidence="1 2">
    <name type="scientific">Schistosoma margrebowiei</name>
    <dbReference type="NCBI Taxonomy" id="48269"/>
    <lineage>
        <taxon>Eukaryota</taxon>
        <taxon>Metazoa</taxon>
        <taxon>Spiralia</taxon>
        <taxon>Lophotrochozoa</taxon>
        <taxon>Platyhelminthes</taxon>
        <taxon>Trematoda</taxon>
        <taxon>Digenea</taxon>
        <taxon>Strigeidida</taxon>
        <taxon>Schistosomatoidea</taxon>
        <taxon>Schistosomatidae</taxon>
        <taxon>Schistosoma</taxon>
    </lineage>
</organism>
<name>A0A183LD04_9TREM</name>
<sequence>MEIWNNYMTQRTNWWGNMSNSERPVKDKDGKPITEIQEQKNGCVEQLEELLNRPDSLTPLDIKAAHTDLPIDVTSPMIERIRIVMIQMKSRKAERPDNTSAEVLKSDIGQRLAKQGTHSYS</sequence>
<reference evidence="1 2" key="1">
    <citation type="submission" date="2018-11" db="EMBL/GenBank/DDBJ databases">
        <authorList>
            <consortium name="Pathogen Informatics"/>
        </authorList>
    </citation>
    <scope>NUCLEOTIDE SEQUENCE [LARGE SCALE GENOMIC DNA]</scope>
    <source>
        <strain evidence="1 2">Zambia</strain>
    </source>
</reference>
<protein>
    <submittedName>
        <fullName evidence="1">Uncharacterized protein</fullName>
    </submittedName>
</protein>
<dbReference type="AlphaFoldDB" id="A0A183LD04"/>
<evidence type="ECO:0000313" key="1">
    <source>
        <dbReference type="EMBL" id="VDO52552.1"/>
    </source>
</evidence>
<accession>A0A183LD04</accession>
<dbReference type="Proteomes" id="UP000277204">
    <property type="component" value="Unassembled WGS sequence"/>
</dbReference>
<evidence type="ECO:0000313" key="2">
    <source>
        <dbReference type="Proteomes" id="UP000277204"/>
    </source>
</evidence>
<proteinExistence type="predicted"/>